<keyword evidence="4" id="KW-0808">Transferase</keyword>
<dbReference type="InterPro" id="IPR000014">
    <property type="entry name" value="PAS"/>
</dbReference>
<dbReference type="SMART" id="SM00387">
    <property type="entry name" value="HATPase_c"/>
    <property type="match status" value="1"/>
</dbReference>
<gene>
    <name evidence="16" type="ORF">D5018_05650</name>
</gene>
<accession>A0A3L8PZG8</accession>
<dbReference type="SMART" id="SM00388">
    <property type="entry name" value="HisKA"/>
    <property type="match status" value="1"/>
</dbReference>
<keyword evidence="3" id="KW-0597">Phosphoprotein</keyword>
<keyword evidence="5" id="KW-0547">Nucleotide-binding</keyword>
<sequence>MDSTLILENLSTAVMVVDDELRLSQINTAASQLLGTRANKLQQVILSQVVESVDIDWDTLKTAVSKGQSLAINRSQFRTFDGELHTVDIMLSPLMPSDKISVLELRKVDQQRRIYQQSQQDAQQQAARFLVRNLAHEIKNPLGGLKGAAQLLHRELNGNELTEFTHMIIEQTDRMGKLVDRLLGPQRPVAHQLYNIHQVCETVLNLAQLSLPSHIEFERDYDPSLPDFAMEPEQMQQALLNVLQNAIEALGEQAGKITVKTRTRHQVTLGQVRHKLVIELSIIDNGPGVPDELQETLFYPMVTGRDQGSGLGLSIAQQIANVHKGRLDFESCPGKTEFMFLIPILFEER</sequence>
<dbReference type="SUPFAM" id="SSF55874">
    <property type="entry name" value="ATPase domain of HSP90 chaperone/DNA topoisomerase II/histidine kinase"/>
    <property type="match status" value="1"/>
</dbReference>
<keyword evidence="17" id="KW-1185">Reference proteome</keyword>
<evidence type="ECO:0000256" key="7">
    <source>
        <dbReference type="ARBA" id="ARBA00022840"/>
    </source>
</evidence>
<evidence type="ECO:0000259" key="14">
    <source>
        <dbReference type="PROSITE" id="PS50109"/>
    </source>
</evidence>
<dbReference type="PROSITE" id="PS50109">
    <property type="entry name" value="HIS_KIN"/>
    <property type="match status" value="1"/>
</dbReference>
<dbReference type="OrthoDB" id="9789238at2"/>
<evidence type="ECO:0000256" key="13">
    <source>
        <dbReference type="ARBA" id="ARBA00043094"/>
    </source>
</evidence>
<dbReference type="EC" id="2.7.13.3" evidence="2"/>
<dbReference type="Gene3D" id="3.30.450.20">
    <property type="entry name" value="PAS domain"/>
    <property type="match status" value="1"/>
</dbReference>
<dbReference type="PANTHER" id="PTHR43065:SF16">
    <property type="entry name" value="SENSORY HISTIDINE KINASE_PHOSPHATASE NTRB"/>
    <property type="match status" value="1"/>
</dbReference>
<organism evidence="16 17">
    <name type="scientific">Parashewanella curva</name>
    <dbReference type="NCBI Taxonomy" id="2338552"/>
    <lineage>
        <taxon>Bacteria</taxon>
        <taxon>Pseudomonadati</taxon>
        <taxon>Pseudomonadota</taxon>
        <taxon>Gammaproteobacteria</taxon>
        <taxon>Alteromonadales</taxon>
        <taxon>Shewanellaceae</taxon>
        <taxon>Parashewanella</taxon>
    </lineage>
</organism>
<keyword evidence="6" id="KW-0418">Kinase</keyword>
<dbReference type="CDD" id="cd00082">
    <property type="entry name" value="HisKA"/>
    <property type="match status" value="1"/>
</dbReference>
<evidence type="ECO:0000256" key="4">
    <source>
        <dbReference type="ARBA" id="ARBA00022679"/>
    </source>
</evidence>
<evidence type="ECO:0000256" key="10">
    <source>
        <dbReference type="ARBA" id="ARBA00037696"/>
    </source>
</evidence>
<dbReference type="EMBL" id="QZEI01000012">
    <property type="protein sequence ID" value="RLV60774.1"/>
    <property type="molecule type" value="Genomic_DNA"/>
</dbReference>
<feature type="domain" description="PAS" evidence="15">
    <location>
        <begin position="6"/>
        <end position="41"/>
    </location>
</feature>
<dbReference type="PRINTS" id="PR00344">
    <property type="entry name" value="BCTRLSENSOR"/>
</dbReference>
<dbReference type="Pfam" id="PF00512">
    <property type="entry name" value="HisKA"/>
    <property type="match status" value="1"/>
</dbReference>
<dbReference type="PANTHER" id="PTHR43065">
    <property type="entry name" value="SENSOR HISTIDINE KINASE"/>
    <property type="match status" value="1"/>
</dbReference>
<comment type="function">
    <text evidence="10">Member of the two-component regulatory system NtrB/NtrC, which controls expression of the nitrogen-regulated (ntr) genes in response to nitrogen limitation. Under conditions of nitrogen limitation, NtrB autophosphorylates and transfers the phosphoryl group to NtrC. In the presence of nitrogen, acts as a phosphatase that dephosphorylates and inactivates NtrC.</text>
</comment>
<evidence type="ECO:0000256" key="1">
    <source>
        <dbReference type="ARBA" id="ARBA00000085"/>
    </source>
</evidence>
<feature type="domain" description="Histidine kinase" evidence="14">
    <location>
        <begin position="133"/>
        <end position="346"/>
    </location>
</feature>
<dbReference type="InterPro" id="IPR035965">
    <property type="entry name" value="PAS-like_dom_sf"/>
</dbReference>
<dbReference type="SUPFAM" id="SSF55785">
    <property type="entry name" value="PYP-like sensor domain (PAS domain)"/>
    <property type="match status" value="1"/>
</dbReference>
<keyword evidence="7" id="KW-0067">ATP-binding</keyword>
<dbReference type="Pfam" id="PF13188">
    <property type="entry name" value="PAS_8"/>
    <property type="match status" value="1"/>
</dbReference>
<evidence type="ECO:0000256" key="3">
    <source>
        <dbReference type="ARBA" id="ARBA00022553"/>
    </source>
</evidence>
<evidence type="ECO:0000313" key="16">
    <source>
        <dbReference type="EMBL" id="RLV60774.1"/>
    </source>
</evidence>
<evidence type="ECO:0000256" key="6">
    <source>
        <dbReference type="ARBA" id="ARBA00022777"/>
    </source>
</evidence>
<dbReference type="InterPro" id="IPR005467">
    <property type="entry name" value="His_kinase_dom"/>
</dbReference>
<dbReference type="Pfam" id="PF02518">
    <property type="entry name" value="HATPase_c"/>
    <property type="match status" value="1"/>
</dbReference>
<name>A0A3L8PZG8_9GAMM</name>
<dbReference type="Proteomes" id="UP000281474">
    <property type="component" value="Unassembled WGS sequence"/>
</dbReference>
<comment type="caution">
    <text evidence="16">The sequence shown here is derived from an EMBL/GenBank/DDBJ whole genome shotgun (WGS) entry which is preliminary data.</text>
</comment>
<dbReference type="RefSeq" id="WP_121838049.1">
    <property type="nucleotide sequence ID" value="NZ_ML014761.1"/>
</dbReference>
<reference evidence="16 17" key="1">
    <citation type="submission" date="2018-09" db="EMBL/GenBank/DDBJ databases">
        <title>Phylogeny of the Shewanellaceae, and recommendation for two new genera, Pseudoshewanella and Parashewanella.</title>
        <authorList>
            <person name="Wang G."/>
        </authorList>
    </citation>
    <scope>NUCLEOTIDE SEQUENCE [LARGE SCALE GENOMIC DNA]</scope>
    <source>
        <strain evidence="16 17">C51</strain>
    </source>
</reference>
<dbReference type="GO" id="GO:0000155">
    <property type="term" value="F:phosphorelay sensor kinase activity"/>
    <property type="evidence" value="ECO:0007669"/>
    <property type="project" value="InterPro"/>
</dbReference>
<proteinExistence type="predicted"/>
<evidence type="ECO:0000313" key="17">
    <source>
        <dbReference type="Proteomes" id="UP000281474"/>
    </source>
</evidence>
<dbReference type="AlphaFoldDB" id="A0A3L8PZG8"/>
<evidence type="ECO:0000256" key="12">
    <source>
        <dbReference type="ARBA" id="ARBA00042313"/>
    </source>
</evidence>
<dbReference type="PROSITE" id="PS50112">
    <property type="entry name" value="PAS"/>
    <property type="match status" value="1"/>
</dbReference>
<keyword evidence="8" id="KW-0902">Two-component regulatory system</keyword>
<protein>
    <recommendedName>
        <fullName evidence="11">Sensory histidine kinase/phosphatase NtrB</fullName>
        <ecNumber evidence="2">2.7.13.3</ecNumber>
    </recommendedName>
    <alternativeName>
        <fullName evidence="12">Nitrogen regulation protein NR(II)</fullName>
    </alternativeName>
    <alternativeName>
        <fullName evidence="13">Nitrogen regulator II</fullName>
    </alternativeName>
</protein>
<dbReference type="GO" id="GO:0005524">
    <property type="term" value="F:ATP binding"/>
    <property type="evidence" value="ECO:0007669"/>
    <property type="project" value="UniProtKB-KW"/>
</dbReference>
<keyword evidence="9" id="KW-0535">Nitrogen fixation</keyword>
<dbReference type="InterPro" id="IPR003594">
    <property type="entry name" value="HATPase_dom"/>
</dbReference>
<evidence type="ECO:0000256" key="9">
    <source>
        <dbReference type="ARBA" id="ARBA00023231"/>
    </source>
</evidence>
<dbReference type="InterPro" id="IPR036890">
    <property type="entry name" value="HATPase_C_sf"/>
</dbReference>
<evidence type="ECO:0000259" key="15">
    <source>
        <dbReference type="PROSITE" id="PS50112"/>
    </source>
</evidence>
<dbReference type="InterPro" id="IPR004358">
    <property type="entry name" value="Sig_transdc_His_kin-like_C"/>
</dbReference>
<dbReference type="Gene3D" id="1.10.287.130">
    <property type="match status" value="1"/>
</dbReference>
<dbReference type="InterPro" id="IPR003661">
    <property type="entry name" value="HisK_dim/P_dom"/>
</dbReference>
<dbReference type="Gene3D" id="3.30.565.10">
    <property type="entry name" value="Histidine kinase-like ATPase, C-terminal domain"/>
    <property type="match status" value="1"/>
</dbReference>
<dbReference type="SUPFAM" id="SSF47384">
    <property type="entry name" value="Homodimeric domain of signal transducing histidine kinase"/>
    <property type="match status" value="1"/>
</dbReference>
<evidence type="ECO:0000256" key="8">
    <source>
        <dbReference type="ARBA" id="ARBA00023012"/>
    </source>
</evidence>
<dbReference type="NCBIfam" id="NF008293">
    <property type="entry name" value="PRK11073.1"/>
    <property type="match status" value="1"/>
</dbReference>
<comment type="catalytic activity">
    <reaction evidence="1">
        <text>ATP + protein L-histidine = ADP + protein N-phospho-L-histidine.</text>
        <dbReference type="EC" id="2.7.13.3"/>
    </reaction>
</comment>
<evidence type="ECO:0000256" key="5">
    <source>
        <dbReference type="ARBA" id="ARBA00022741"/>
    </source>
</evidence>
<evidence type="ECO:0000256" key="11">
    <source>
        <dbReference type="ARBA" id="ARBA00039567"/>
    </source>
</evidence>
<evidence type="ECO:0000256" key="2">
    <source>
        <dbReference type="ARBA" id="ARBA00012438"/>
    </source>
</evidence>
<dbReference type="InterPro" id="IPR036097">
    <property type="entry name" value="HisK_dim/P_sf"/>
</dbReference>